<dbReference type="PANTHER" id="PTHR48098:SF1">
    <property type="entry name" value="DIACYLGLYCEROL ACYLTRANSFERASE_MYCOLYLTRANSFERASE AG85A"/>
    <property type="match status" value="1"/>
</dbReference>
<dbReference type="Proteomes" id="UP000005143">
    <property type="component" value="Unassembled WGS sequence"/>
</dbReference>
<dbReference type="PANTHER" id="PTHR48098">
    <property type="entry name" value="ENTEROCHELIN ESTERASE-RELATED"/>
    <property type="match status" value="1"/>
</dbReference>
<reference evidence="1 2" key="1">
    <citation type="journal article" date="2013" name="Biodegradation">
        <title>Quantitative proteomic analysis of ibuprofen-degrading Patulibacter sp. strain I11.</title>
        <authorList>
            <person name="Almeida B."/>
            <person name="Kjeldal H."/>
            <person name="Lolas I."/>
            <person name="Knudsen A.D."/>
            <person name="Carvalho G."/>
            <person name="Nielsen K.L."/>
            <person name="Barreto Crespo M.T."/>
            <person name="Stensballe A."/>
            <person name="Nielsen J.L."/>
        </authorList>
    </citation>
    <scope>NUCLEOTIDE SEQUENCE [LARGE SCALE GENOMIC DNA]</scope>
    <source>
        <strain evidence="1 2">I11</strain>
    </source>
</reference>
<dbReference type="EMBL" id="AGUD01000011">
    <property type="protein sequence ID" value="EHN12760.1"/>
    <property type="molecule type" value="Genomic_DNA"/>
</dbReference>
<organism evidence="1 2">
    <name type="scientific">Patulibacter medicamentivorans</name>
    <dbReference type="NCBI Taxonomy" id="1097667"/>
    <lineage>
        <taxon>Bacteria</taxon>
        <taxon>Bacillati</taxon>
        <taxon>Actinomycetota</taxon>
        <taxon>Thermoleophilia</taxon>
        <taxon>Solirubrobacterales</taxon>
        <taxon>Patulibacteraceae</taxon>
        <taxon>Patulibacter</taxon>
    </lineage>
</organism>
<evidence type="ECO:0000313" key="1">
    <source>
        <dbReference type="EMBL" id="EHN12760.1"/>
    </source>
</evidence>
<dbReference type="AlphaFoldDB" id="H0E0M6"/>
<comment type="caution">
    <text evidence="1">The sequence shown here is derived from an EMBL/GenBank/DDBJ whole genome shotgun (WGS) entry which is preliminary data.</text>
</comment>
<dbReference type="InterPro" id="IPR029058">
    <property type="entry name" value="AB_hydrolase_fold"/>
</dbReference>
<gene>
    <name evidence="1" type="ORF">PAI11_03340</name>
</gene>
<dbReference type="RefSeq" id="WP_007570176.1">
    <property type="nucleotide sequence ID" value="NZ_AGUD01000011.1"/>
</dbReference>
<accession>H0E0M6</accession>
<dbReference type="Pfam" id="PF00756">
    <property type="entry name" value="Esterase"/>
    <property type="match status" value="1"/>
</dbReference>
<dbReference type="PATRIC" id="fig|1097667.3.peg.332"/>
<protein>
    <submittedName>
        <fullName evidence="1">Secreted protein</fullName>
    </submittedName>
</protein>
<dbReference type="SUPFAM" id="SSF53474">
    <property type="entry name" value="alpha/beta-Hydrolases"/>
    <property type="match status" value="1"/>
</dbReference>
<sequence length="473" mass="51681">MEITIPARGGEVTDRWLGYSGAPRAKVLLPDGYDPNRAYPLLLLLSGLNSNYRAWSSPNGGDIARTAAGLNAIIVMPEGAGGWYTDWWNGGRREGPAWESYLLDQVIPQVLQRYRIRPERRYHAIGGVSMGGLGAAYLGGRLPGYFGSVVVLSGFVDLAVYPSLIVGSAQSAMTQLNAGEPLDLQAVEGPPGGFYERGHDPVRLASNLRETRVYMASGDGTLGPEALRPDMLAYWAAESLVIAPQSVNYAAALRAAGVDVRYDRATGYHDSATPRRELRNAIRWGLFEPVDEHPTSWVNDTVATHGRLWEFGYRFDAPPDRVVRFRRSGSRLSVGYAGSPVRIVTDGGCRYRIATPGSIRIPDAPCTTAAPAAPAPRASRARPRVTRISLSARRLGLRVSSPATVRVAIARRTAAGRWRTARRLSLSTARPRTTLGRRLRRLPGGRYRVVVRVRSRASGRSRTVRAQRSVRSS</sequence>
<dbReference type="Gene3D" id="3.40.50.1820">
    <property type="entry name" value="alpha/beta hydrolase"/>
    <property type="match status" value="1"/>
</dbReference>
<evidence type="ECO:0000313" key="2">
    <source>
        <dbReference type="Proteomes" id="UP000005143"/>
    </source>
</evidence>
<dbReference type="InterPro" id="IPR050583">
    <property type="entry name" value="Mycobacterial_A85_antigen"/>
</dbReference>
<keyword evidence="2" id="KW-1185">Reference proteome</keyword>
<dbReference type="GO" id="GO:0016747">
    <property type="term" value="F:acyltransferase activity, transferring groups other than amino-acyl groups"/>
    <property type="evidence" value="ECO:0007669"/>
    <property type="project" value="TreeGrafter"/>
</dbReference>
<proteinExistence type="predicted"/>
<name>H0E0M6_9ACTN</name>
<dbReference type="InterPro" id="IPR000801">
    <property type="entry name" value="Esterase-like"/>
</dbReference>